<evidence type="ECO:0000256" key="4">
    <source>
        <dbReference type="ARBA" id="ARBA00022837"/>
    </source>
</evidence>
<feature type="compositionally biased region" description="Polar residues" evidence="5">
    <location>
        <begin position="478"/>
        <end position="492"/>
    </location>
</feature>
<keyword evidence="4" id="KW-0106">Calcium</keyword>
<feature type="domain" description="Sulfatase N-terminal" evidence="6">
    <location>
        <begin position="157"/>
        <end position="305"/>
    </location>
</feature>
<evidence type="ECO:0000256" key="1">
    <source>
        <dbReference type="ARBA" id="ARBA00008779"/>
    </source>
</evidence>
<dbReference type="PANTHER" id="PTHR42693:SF53">
    <property type="entry name" value="ENDO-4-O-SULFATASE"/>
    <property type="match status" value="1"/>
</dbReference>
<feature type="compositionally biased region" description="Basic and acidic residues" evidence="5">
    <location>
        <begin position="451"/>
        <end position="460"/>
    </location>
</feature>
<dbReference type="Gene3D" id="3.40.720.10">
    <property type="entry name" value="Alkaline Phosphatase, subunit A"/>
    <property type="match status" value="1"/>
</dbReference>
<dbReference type="PANTHER" id="PTHR42693">
    <property type="entry name" value="ARYLSULFATASE FAMILY MEMBER"/>
    <property type="match status" value="1"/>
</dbReference>
<organism evidence="7 8">
    <name type="scientific">Pontiella sulfatireligans</name>
    <dbReference type="NCBI Taxonomy" id="2750658"/>
    <lineage>
        <taxon>Bacteria</taxon>
        <taxon>Pseudomonadati</taxon>
        <taxon>Kiritimatiellota</taxon>
        <taxon>Kiritimatiellia</taxon>
        <taxon>Kiritimatiellales</taxon>
        <taxon>Pontiellaceae</taxon>
        <taxon>Pontiella</taxon>
    </lineage>
</organism>
<dbReference type="GO" id="GO:0004065">
    <property type="term" value="F:arylsulfatase activity"/>
    <property type="evidence" value="ECO:0007669"/>
    <property type="project" value="TreeGrafter"/>
</dbReference>
<dbReference type="GO" id="GO:0046872">
    <property type="term" value="F:metal ion binding"/>
    <property type="evidence" value="ECO:0007669"/>
    <property type="project" value="UniProtKB-KW"/>
</dbReference>
<keyword evidence="3" id="KW-0378">Hydrolase</keyword>
<dbReference type="PROSITE" id="PS00149">
    <property type="entry name" value="SULFATASE_2"/>
    <property type="match status" value="1"/>
</dbReference>
<dbReference type="CDD" id="cd16027">
    <property type="entry name" value="SGSH"/>
    <property type="match status" value="1"/>
</dbReference>
<reference evidence="7 8" key="1">
    <citation type="submission" date="2019-04" db="EMBL/GenBank/DDBJ databases">
        <authorList>
            <person name="Van Vliet M D."/>
        </authorList>
    </citation>
    <scope>NUCLEOTIDE SEQUENCE [LARGE SCALE GENOMIC DNA]</scope>
    <source>
        <strain evidence="7 8">F21</strain>
    </source>
</reference>
<dbReference type="Pfam" id="PF00884">
    <property type="entry name" value="Sulfatase"/>
    <property type="match status" value="2"/>
</dbReference>
<evidence type="ECO:0000256" key="5">
    <source>
        <dbReference type="SAM" id="MobiDB-lite"/>
    </source>
</evidence>
<dbReference type="AlphaFoldDB" id="A0A6C2UM72"/>
<dbReference type="InterPro" id="IPR024607">
    <property type="entry name" value="Sulfatase_CS"/>
</dbReference>
<evidence type="ECO:0000259" key="6">
    <source>
        <dbReference type="Pfam" id="PF00884"/>
    </source>
</evidence>
<dbReference type="InterPro" id="IPR000917">
    <property type="entry name" value="Sulfatase_N"/>
</dbReference>
<proteinExistence type="inferred from homology"/>
<evidence type="ECO:0000256" key="3">
    <source>
        <dbReference type="ARBA" id="ARBA00022801"/>
    </source>
</evidence>
<accession>A0A6C2UM72</accession>
<evidence type="ECO:0000313" key="7">
    <source>
        <dbReference type="EMBL" id="VGO20404.1"/>
    </source>
</evidence>
<dbReference type="Proteomes" id="UP000346198">
    <property type="component" value="Unassembled WGS sequence"/>
</dbReference>
<name>A0A6C2UM72_9BACT</name>
<dbReference type="SUPFAM" id="SSF53649">
    <property type="entry name" value="Alkaline phosphatase-like"/>
    <property type="match status" value="1"/>
</dbReference>
<feature type="region of interest" description="Disordered" evidence="5">
    <location>
        <begin position="439"/>
        <end position="492"/>
    </location>
</feature>
<dbReference type="RefSeq" id="WP_136061824.1">
    <property type="nucleotide sequence ID" value="NZ_CAAHFH010000001.1"/>
</dbReference>
<evidence type="ECO:0000313" key="8">
    <source>
        <dbReference type="Proteomes" id="UP000346198"/>
    </source>
</evidence>
<gene>
    <name evidence="7" type="primary">atsA_186</name>
    <name evidence="7" type="ORF">SCARR_02467</name>
</gene>
<dbReference type="InterPro" id="IPR017850">
    <property type="entry name" value="Alkaline_phosphatase_core_sf"/>
</dbReference>
<feature type="domain" description="Sulfatase N-terminal" evidence="6">
    <location>
        <begin position="37"/>
        <end position="153"/>
    </location>
</feature>
<evidence type="ECO:0000256" key="2">
    <source>
        <dbReference type="ARBA" id="ARBA00022723"/>
    </source>
</evidence>
<protein>
    <submittedName>
        <fullName evidence="7">Arylsulfatase</fullName>
    </submittedName>
</protein>
<sequence>MIRNRIKEQVFRGLFAMGTAVFTLSQAYAETSEPAPPNIIFIIGDDISAADFGCYGHPTIKTPNIDLLAANGLRFSNAYLTISQCSPTRCSIITGRYPHNTGAPELHMALPKGQVMFPALLNQAGYYTVAAGKWHLGNYAKKAFDKVVDSRPGGEERWVQCLQERPKDKPFFMWFASHDAHRSWQEDEEAAPHSPEDAVIPPYLIDTQETRADLAKYYDEIQRLDRYAGMVVDELKKQGVLENTFIIFMADNGRPFPRCKTRLYDSGIKTPFIVHWPAGLKQRGEVCHSLISAIDIAPTLLDLSNVKTPPSFQGISILPLLHDPEKSIRKYVFAEHNWHVQIAHERMVRHGNYVYIRNAHPQLPQICGLDDQCPQRELRSLAKEGKLTPAQMDPLLEPRPAEELFDVSNDPHQIKDLARNPEYAQVLENMRTLMDEWQASTGDTTPPLDKATPDRNDRRTGKLMYENGTRPQEGIVPGQSTEAQHINHSGPR</sequence>
<dbReference type="EMBL" id="CAAHFH010000001">
    <property type="protein sequence ID" value="VGO20404.1"/>
    <property type="molecule type" value="Genomic_DNA"/>
</dbReference>
<keyword evidence="2" id="KW-0479">Metal-binding</keyword>
<dbReference type="InterPro" id="IPR050738">
    <property type="entry name" value="Sulfatase"/>
</dbReference>
<keyword evidence="8" id="KW-1185">Reference proteome</keyword>
<comment type="similarity">
    <text evidence="1">Belongs to the sulfatase family.</text>
</comment>